<name>A0ABN3WPQ9_STRTU</name>
<feature type="domain" description="Penicillin-binding protein transpeptidase" evidence="2">
    <location>
        <begin position="5"/>
        <end position="94"/>
    </location>
</feature>
<evidence type="ECO:0000313" key="3">
    <source>
        <dbReference type="EMBL" id="GAA2923455.1"/>
    </source>
</evidence>
<dbReference type="Gene3D" id="3.30.450.330">
    <property type="match status" value="1"/>
</dbReference>
<dbReference type="InterPro" id="IPR001460">
    <property type="entry name" value="PCN-bd_Tpept"/>
</dbReference>
<dbReference type="Pfam" id="PF00905">
    <property type="entry name" value="Transpeptidase"/>
    <property type="match status" value="1"/>
</dbReference>
<dbReference type="SUPFAM" id="SSF56601">
    <property type="entry name" value="beta-lactamase/transpeptidase-like"/>
    <property type="match status" value="1"/>
</dbReference>
<organism evidence="3 4">
    <name type="scientific">Streptomyces thioluteus</name>
    <dbReference type="NCBI Taxonomy" id="66431"/>
    <lineage>
        <taxon>Bacteria</taxon>
        <taxon>Bacillati</taxon>
        <taxon>Actinomycetota</taxon>
        <taxon>Actinomycetes</taxon>
        <taxon>Kitasatosporales</taxon>
        <taxon>Streptomycetaceae</taxon>
        <taxon>Streptomyces</taxon>
    </lineage>
</organism>
<evidence type="ECO:0000259" key="2">
    <source>
        <dbReference type="Pfam" id="PF00905"/>
    </source>
</evidence>
<dbReference type="Gene3D" id="3.40.710.10">
    <property type="entry name" value="DD-peptidase/beta-lactamase superfamily"/>
    <property type="match status" value="1"/>
</dbReference>
<protein>
    <recommendedName>
        <fullName evidence="2">Penicillin-binding protein transpeptidase domain-containing protein</fullName>
    </recommendedName>
</protein>
<evidence type="ECO:0000313" key="4">
    <source>
        <dbReference type="Proteomes" id="UP001501102"/>
    </source>
</evidence>
<sequence length="97" mass="10396">MEQSQAYTIPFGQGRSLNALQAASVYSTIRGGGERVRPTMVRGSKGPDGRFTPAATPPRTRVISERQPSSSPPCWSRWSTTGGTGTKAKIPGYRAAR</sequence>
<gene>
    <name evidence="3" type="ORF">GCM10020221_19390</name>
</gene>
<dbReference type="Proteomes" id="UP001501102">
    <property type="component" value="Unassembled WGS sequence"/>
</dbReference>
<reference evidence="3 4" key="1">
    <citation type="journal article" date="2019" name="Int. J. Syst. Evol. Microbiol.">
        <title>The Global Catalogue of Microorganisms (GCM) 10K type strain sequencing project: providing services to taxonomists for standard genome sequencing and annotation.</title>
        <authorList>
            <consortium name="The Broad Institute Genomics Platform"/>
            <consortium name="The Broad Institute Genome Sequencing Center for Infectious Disease"/>
            <person name="Wu L."/>
            <person name="Ma J."/>
        </authorList>
    </citation>
    <scope>NUCLEOTIDE SEQUENCE [LARGE SCALE GENOMIC DNA]</scope>
    <source>
        <strain evidence="3 4">JCM 4087</strain>
    </source>
</reference>
<feature type="region of interest" description="Disordered" evidence="1">
    <location>
        <begin position="31"/>
        <end position="97"/>
    </location>
</feature>
<dbReference type="EMBL" id="BAAAXZ010000074">
    <property type="protein sequence ID" value="GAA2923455.1"/>
    <property type="molecule type" value="Genomic_DNA"/>
</dbReference>
<proteinExistence type="predicted"/>
<keyword evidence="4" id="KW-1185">Reference proteome</keyword>
<comment type="caution">
    <text evidence="3">The sequence shown here is derived from an EMBL/GenBank/DDBJ whole genome shotgun (WGS) entry which is preliminary data.</text>
</comment>
<dbReference type="InterPro" id="IPR012338">
    <property type="entry name" value="Beta-lactam/transpept-like"/>
</dbReference>
<accession>A0ABN3WPQ9</accession>
<evidence type="ECO:0000256" key="1">
    <source>
        <dbReference type="SAM" id="MobiDB-lite"/>
    </source>
</evidence>